<dbReference type="Proteomes" id="UP000029554">
    <property type="component" value="Unassembled WGS sequence"/>
</dbReference>
<protein>
    <recommendedName>
        <fullName evidence="4">DUF2975 domain-containing protein</fullName>
    </recommendedName>
</protein>
<keyword evidence="1" id="KW-0812">Transmembrane</keyword>
<gene>
    <name evidence="2" type="ORF">LG45_15795</name>
</gene>
<dbReference type="eggNOG" id="ENOG5032XJ6">
    <property type="taxonomic scope" value="Bacteria"/>
</dbReference>
<keyword evidence="1" id="KW-1133">Transmembrane helix</keyword>
<dbReference type="OrthoDB" id="714390at2"/>
<proteinExistence type="predicted"/>
<reference evidence="2 3" key="1">
    <citation type="submission" date="2014-09" db="EMBL/GenBank/DDBJ databases">
        <title>Whole Genome Shotgun of Flavobacterium aquatile LMG 4008.</title>
        <authorList>
            <person name="Gale A.N."/>
            <person name="Pipes S.E."/>
            <person name="Newman J.D."/>
        </authorList>
    </citation>
    <scope>NUCLEOTIDE SEQUENCE [LARGE SCALE GENOMIC DNA]</scope>
    <source>
        <strain evidence="2 3">LMG 4008</strain>
    </source>
</reference>
<dbReference type="EMBL" id="JRHH01000006">
    <property type="protein sequence ID" value="KGD66889.1"/>
    <property type="molecule type" value="Genomic_DNA"/>
</dbReference>
<feature type="transmembrane region" description="Helical" evidence="1">
    <location>
        <begin position="112"/>
        <end position="133"/>
    </location>
</feature>
<dbReference type="RefSeq" id="WP_035129177.1">
    <property type="nucleotide sequence ID" value="NZ_JRHH01000006.1"/>
</dbReference>
<feature type="transmembrane region" description="Helical" evidence="1">
    <location>
        <begin position="70"/>
        <end position="91"/>
    </location>
</feature>
<organism evidence="2 3">
    <name type="scientific">Flavobacterium aquatile LMG 4008 = ATCC 11947</name>
    <dbReference type="NCBI Taxonomy" id="1453498"/>
    <lineage>
        <taxon>Bacteria</taxon>
        <taxon>Pseudomonadati</taxon>
        <taxon>Bacteroidota</taxon>
        <taxon>Flavobacteriia</taxon>
        <taxon>Flavobacteriales</taxon>
        <taxon>Flavobacteriaceae</taxon>
        <taxon>Flavobacterium</taxon>
    </lineage>
</organism>
<evidence type="ECO:0008006" key="4">
    <source>
        <dbReference type="Google" id="ProtNLM"/>
    </source>
</evidence>
<comment type="caution">
    <text evidence="2">The sequence shown here is derived from an EMBL/GenBank/DDBJ whole genome shotgun (WGS) entry which is preliminary data.</text>
</comment>
<evidence type="ECO:0000313" key="3">
    <source>
        <dbReference type="Proteomes" id="UP000029554"/>
    </source>
</evidence>
<evidence type="ECO:0000256" key="1">
    <source>
        <dbReference type="SAM" id="Phobius"/>
    </source>
</evidence>
<evidence type="ECO:0000313" key="2">
    <source>
        <dbReference type="EMBL" id="KGD66889.1"/>
    </source>
</evidence>
<dbReference type="AlphaFoldDB" id="A0A095SR96"/>
<feature type="transmembrane region" description="Helical" evidence="1">
    <location>
        <begin position="139"/>
        <end position="158"/>
    </location>
</feature>
<keyword evidence="1" id="KW-0472">Membrane</keyword>
<accession>A0A095SR96</accession>
<dbReference type="STRING" id="1453498.LG45_15795"/>
<keyword evidence="3" id="KW-1185">Reference proteome</keyword>
<name>A0A095SR96_9FLAO</name>
<sequence length="172" mass="20187">MKNVKIISTILFYITRVVAILYLLTTLYSLVSLLTEWSYFTKDNGKYFTICFPYTETHFLVGENNWGYKLFNFLIPIGFYGIFFLLVSNVFNVFKQPKLFTKYGVNQLRWFYLANLTLPWLTILLASIFAGKIEEGLEWVAVIHFFLGVFAYFLAAIFKQGLQLQNEQDLFI</sequence>
<feature type="transmembrane region" description="Helical" evidence="1">
    <location>
        <begin position="12"/>
        <end position="31"/>
    </location>
</feature>